<dbReference type="AlphaFoldDB" id="A0A1I2JPD3"/>
<keyword evidence="2" id="KW-1185">Reference proteome</keyword>
<evidence type="ECO:0000313" key="2">
    <source>
        <dbReference type="Proteomes" id="UP000199513"/>
    </source>
</evidence>
<protein>
    <submittedName>
        <fullName evidence="1">Uncharacterized protein</fullName>
    </submittedName>
</protein>
<evidence type="ECO:0000313" key="1">
    <source>
        <dbReference type="EMBL" id="SFF56815.1"/>
    </source>
</evidence>
<sequence length="63" mass="7387">MLNNNFFTFLQIAIYSSKHKAQQSDNIGLGEKNLQKRNLIFLTITHQTFQIGFHRIFVLSKTM</sequence>
<proteinExistence type="predicted"/>
<name>A0A1I2JPD3_9BACT</name>
<accession>A0A1I2JPD3</accession>
<dbReference type="EMBL" id="FONY01000060">
    <property type="protein sequence ID" value="SFF56815.1"/>
    <property type="molecule type" value="Genomic_DNA"/>
</dbReference>
<dbReference type="STRING" id="1003.SAMN04488541_106012"/>
<dbReference type="Proteomes" id="UP000199513">
    <property type="component" value="Unassembled WGS sequence"/>
</dbReference>
<organism evidence="1 2">
    <name type="scientific">Thermoflexibacter ruber</name>
    <dbReference type="NCBI Taxonomy" id="1003"/>
    <lineage>
        <taxon>Bacteria</taxon>
        <taxon>Pseudomonadati</taxon>
        <taxon>Bacteroidota</taxon>
        <taxon>Cytophagia</taxon>
        <taxon>Cytophagales</taxon>
        <taxon>Thermoflexibacteraceae</taxon>
        <taxon>Thermoflexibacter</taxon>
    </lineage>
</organism>
<reference evidence="1 2" key="1">
    <citation type="submission" date="2016-10" db="EMBL/GenBank/DDBJ databases">
        <authorList>
            <person name="de Groot N.N."/>
        </authorList>
    </citation>
    <scope>NUCLEOTIDE SEQUENCE [LARGE SCALE GENOMIC DNA]</scope>
    <source>
        <strain>GEY</strain>
        <strain evidence="2">DSM 9560</strain>
    </source>
</reference>
<gene>
    <name evidence="1" type="ORF">SAMN04488541_106012</name>
</gene>